<evidence type="ECO:0000256" key="1">
    <source>
        <dbReference type="ARBA" id="ARBA00004651"/>
    </source>
</evidence>
<keyword evidence="4" id="KW-1003">Cell membrane</keyword>
<proteinExistence type="inferred from homology"/>
<keyword evidence="6 8" id="KW-1133">Transmembrane helix</keyword>
<gene>
    <name evidence="9" type="ORF">DORLON_02023</name>
</gene>
<keyword evidence="5 8" id="KW-0812">Transmembrane</keyword>
<dbReference type="AlphaFoldDB" id="A6BI94"/>
<feature type="transmembrane region" description="Helical" evidence="8">
    <location>
        <begin position="242"/>
        <end position="260"/>
    </location>
</feature>
<dbReference type="HOGENOM" id="CLU_065777_3_2_9"/>
<feature type="transmembrane region" description="Helical" evidence="8">
    <location>
        <begin position="188"/>
        <end position="207"/>
    </location>
</feature>
<evidence type="ECO:0000256" key="7">
    <source>
        <dbReference type="ARBA" id="ARBA00023136"/>
    </source>
</evidence>
<dbReference type="PANTHER" id="PTHR34979">
    <property type="entry name" value="INNER MEMBRANE PROTEIN YGAZ"/>
    <property type="match status" value="1"/>
</dbReference>
<organism evidence="9 10">
    <name type="scientific">Dorea longicatena DSM 13814</name>
    <dbReference type="NCBI Taxonomy" id="411462"/>
    <lineage>
        <taxon>Bacteria</taxon>
        <taxon>Bacillati</taxon>
        <taxon>Bacillota</taxon>
        <taxon>Clostridia</taxon>
        <taxon>Lachnospirales</taxon>
        <taxon>Lachnospiraceae</taxon>
        <taxon>Dorea</taxon>
    </lineage>
</organism>
<comment type="similarity">
    <text evidence="2">Belongs to the AzlC family.</text>
</comment>
<evidence type="ECO:0000256" key="8">
    <source>
        <dbReference type="SAM" id="Phobius"/>
    </source>
</evidence>
<keyword evidence="3" id="KW-0813">Transport</keyword>
<dbReference type="GO" id="GO:0005886">
    <property type="term" value="C:plasma membrane"/>
    <property type="evidence" value="ECO:0007669"/>
    <property type="project" value="UniProtKB-SubCell"/>
</dbReference>
<reference evidence="9 10" key="2">
    <citation type="submission" date="2007-04" db="EMBL/GenBank/DDBJ databases">
        <title>Draft genome sequence of Dorea longicatena (DSM 13814).</title>
        <authorList>
            <person name="Sudarsanam P."/>
            <person name="Ley R."/>
            <person name="Guruge J."/>
            <person name="Turnbaugh P.J."/>
            <person name="Mahowald M."/>
            <person name="Liep D."/>
            <person name="Gordon J."/>
        </authorList>
    </citation>
    <scope>NUCLEOTIDE SEQUENCE [LARGE SCALE GENOMIC DNA]</scope>
    <source>
        <strain evidence="9 10">DSM 13814</strain>
    </source>
</reference>
<name>A6BI94_9FIRM</name>
<evidence type="ECO:0000313" key="9">
    <source>
        <dbReference type="EMBL" id="EDM62629.1"/>
    </source>
</evidence>
<evidence type="ECO:0000256" key="2">
    <source>
        <dbReference type="ARBA" id="ARBA00010735"/>
    </source>
</evidence>
<dbReference type="GO" id="GO:1903785">
    <property type="term" value="P:L-valine transmembrane transport"/>
    <property type="evidence" value="ECO:0007669"/>
    <property type="project" value="TreeGrafter"/>
</dbReference>
<comment type="caution">
    <text evidence="9">The sequence shown here is derived from an EMBL/GenBank/DDBJ whole genome shotgun (WGS) entry which is preliminary data.</text>
</comment>
<evidence type="ECO:0000256" key="5">
    <source>
        <dbReference type="ARBA" id="ARBA00022692"/>
    </source>
</evidence>
<feature type="transmembrane region" description="Helical" evidence="8">
    <location>
        <begin position="46"/>
        <end position="64"/>
    </location>
</feature>
<evidence type="ECO:0000256" key="3">
    <source>
        <dbReference type="ARBA" id="ARBA00022448"/>
    </source>
</evidence>
<dbReference type="EMBL" id="AAXB02000011">
    <property type="protein sequence ID" value="EDM62629.1"/>
    <property type="molecule type" value="Genomic_DNA"/>
</dbReference>
<keyword evidence="7 8" id="KW-0472">Membrane</keyword>
<evidence type="ECO:0000256" key="4">
    <source>
        <dbReference type="ARBA" id="ARBA00022475"/>
    </source>
</evidence>
<accession>A6BI94</accession>
<comment type="subcellular location">
    <subcellularLocation>
        <location evidence="1">Cell membrane</location>
        <topology evidence="1">Multi-pass membrane protein</topology>
    </subcellularLocation>
</comment>
<evidence type="ECO:0000256" key="6">
    <source>
        <dbReference type="ARBA" id="ARBA00022989"/>
    </source>
</evidence>
<sequence>MLPLFTSLTLLPRKLIIFSLFTETIHKIGEFIMTRRQYFTAGFKDGIPICLGYIAVSFTFGIMAKKVGISIFDAVLISLTNVTSAGQFAGLSLIASTASYIEMAITQLIINLRYCLMSCALSQKIDPEAPLFHRFLIAYGVTDEIFGVTVCKGGKLSPFYSYGVIFISVFGWVFGTFLGILSGNILPARVVSALSVALYGMFLAIIIPPAHNNRVLAGVVVISMAASFLFDKTPGLRNISSGFRIIIITLIIAGIAAYFFPVKEDEYDELEESGELSDSTKEAHHES</sequence>
<dbReference type="Pfam" id="PF03591">
    <property type="entry name" value="AzlC"/>
    <property type="match status" value="1"/>
</dbReference>
<protein>
    <submittedName>
        <fullName evidence="9">AzlC protein</fullName>
    </submittedName>
</protein>
<dbReference type="PANTHER" id="PTHR34979:SF1">
    <property type="entry name" value="INNER MEMBRANE PROTEIN YGAZ"/>
    <property type="match status" value="1"/>
</dbReference>
<evidence type="ECO:0000313" key="10">
    <source>
        <dbReference type="Proteomes" id="UP000004016"/>
    </source>
</evidence>
<feature type="transmembrane region" description="Helical" evidence="8">
    <location>
        <begin position="159"/>
        <end position="181"/>
    </location>
</feature>
<reference evidence="9 10" key="1">
    <citation type="submission" date="2007-03" db="EMBL/GenBank/DDBJ databases">
        <authorList>
            <person name="Fulton L."/>
            <person name="Clifton S."/>
            <person name="Fulton B."/>
            <person name="Xu J."/>
            <person name="Minx P."/>
            <person name="Pepin K.H."/>
            <person name="Johnson M."/>
            <person name="Thiruvilangam P."/>
            <person name="Bhonagiri V."/>
            <person name="Nash W.E."/>
            <person name="Mardis E.R."/>
            <person name="Wilson R.K."/>
        </authorList>
    </citation>
    <scope>NUCLEOTIDE SEQUENCE [LARGE SCALE GENOMIC DNA]</scope>
    <source>
        <strain evidence="9 10">DSM 13814</strain>
    </source>
</reference>
<dbReference type="Proteomes" id="UP000004016">
    <property type="component" value="Unassembled WGS sequence"/>
</dbReference>
<feature type="transmembrane region" description="Helical" evidence="8">
    <location>
        <begin position="71"/>
        <end position="94"/>
    </location>
</feature>
<feature type="transmembrane region" description="Helical" evidence="8">
    <location>
        <begin position="213"/>
        <end position="230"/>
    </location>
</feature>
<dbReference type="eggNOG" id="COG1296">
    <property type="taxonomic scope" value="Bacteria"/>
</dbReference>
<dbReference type="InterPro" id="IPR011606">
    <property type="entry name" value="Brnchd-chn_aa_trnsp_permease"/>
</dbReference>